<accession>A0A8S5S5M1</accession>
<organism evidence="1">
    <name type="scientific">Siphoviridae sp. ctm7X10</name>
    <dbReference type="NCBI Taxonomy" id="2827929"/>
    <lineage>
        <taxon>Viruses</taxon>
        <taxon>Duplodnaviria</taxon>
        <taxon>Heunggongvirae</taxon>
        <taxon>Uroviricota</taxon>
        <taxon>Caudoviricetes</taxon>
    </lineage>
</organism>
<reference evidence="1" key="1">
    <citation type="journal article" date="2021" name="Proc. Natl. Acad. Sci. U.S.A.">
        <title>A Catalog of Tens of Thousands of Viruses from Human Metagenomes Reveals Hidden Associations with Chronic Diseases.</title>
        <authorList>
            <person name="Tisza M.J."/>
            <person name="Buck C.B."/>
        </authorList>
    </citation>
    <scope>NUCLEOTIDE SEQUENCE</scope>
    <source>
        <strain evidence="1">Ctm7X10</strain>
    </source>
</reference>
<protein>
    <submittedName>
        <fullName evidence="1">Uncharacterized protein</fullName>
    </submittedName>
</protein>
<dbReference type="EMBL" id="BK032530">
    <property type="protein sequence ID" value="DAF46107.1"/>
    <property type="molecule type" value="Genomic_DNA"/>
</dbReference>
<name>A0A8S5S5M1_9CAUD</name>
<sequence length="56" mass="6301">MPLLVFNSSLENFSSTAIFCSAYVKCSVRVMFCCHVKSCRKKVCISLLTVVSSLRY</sequence>
<proteinExistence type="predicted"/>
<evidence type="ECO:0000313" key="1">
    <source>
        <dbReference type="EMBL" id="DAF46107.1"/>
    </source>
</evidence>